<dbReference type="InterPro" id="IPR008972">
    <property type="entry name" value="Cupredoxin"/>
</dbReference>
<comment type="similarity">
    <text evidence="3 15">Belongs to the cytochrome c oxidase subunit 2 family.</text>
</comment>
<feature type="domain" description="Cytochrome oxidase subunit II copper A binding" evidence="20">
    <location>
        <begin position="134"/>
        <end position="270"/>
    </location>
</feature>
<dbReference type="InterPro" id="IPR011759">
    <property type="entry name" value="Cyt_c_oxidase_su2_TM_dom"/>
</dbReference>
<evidence type="ECO:0000256" key="1">
    <source>
        <dbReference type="ARBA" id="ARBA00001971"/>
    </source>
</evidence>
<reference evidence="22 23" key="1">
    <citation type="submission" date="2020-08" db="EMBL/GenBank/DDBJ databases">
        <title>Genomic Encyclopedia of Type Strains, Phase IV (KMG-IV): sequencing the most valuable type-strain genomes for metagenomic binning, comparative biology and taxonomic classification.</title>
        <authorList>
            <person name="Goeker M."/>
        </authorList>
    </citation>
    <scope>NUCLEOTIDE SEQUENCE [LARGE SCALE GENOMIC DNA]</scope>
    <source>
        <strain evidence="22 23">DSM 101730</strain>
    </source>
</reference>
<dbReference type="PANTHER" id="PTHR22888">
    <property type="entry name" value="CYTOCHROME C OXIDASE, SUBUNIT II"/>
    <property type="match status" value="1"/>
</dbReference>
<evidence type="ECO:0000256" key="16">
    <source>
        <dbReference type="RuleBase" id="RU004024"/>
    </source>
</evidence>
<feature type="transmembrane region" description="Helical" evidence="18">
    <location>
        <begin position="105"/>
        <end position="127"/>
    </location>
</feature>
<dbReference type="InterPro" id="IPR036257">
    <property type="entry name" value="Cyt_c_oxidase_su2_TM_sf"/>
</dbReference>
<sequence>MKNYRLGLGLLLSMLAAGSALAQEATGGEPRDLPVIGVPVPGGMNYQPAVTDVAHDTHWLSFWVHSTMGVIVLFVCILIAIVIMRFNSKRNPVPSTFTHNTRIEIAWTLIPVLILIIMGSFSLPILFKQLEVPKPDLTIRATGNQWYWSYLYPENDVNFDALMLTQDELPEYGYKPEHHLLATDNAVVVPVNKVVHMLVTGADVIHSWAIPAFAVKIDAVPGRLNETWFKVEKEGVYFGQCSELCGKNHSYMPIVVKAVSQEAYDNWLNWAIDEYGGTRPEAAGAGAAAAAEPPAAAPAAEAPEAAEPAAAPEAAPEAPAAEQPATEQPATETPAAPETPATTEPAEAPAGN</sequence>
<comment type="subcellular location">
    <subcellularLocation>
        <location evidence="15">Cell membrane</location>
        <topology evidence="15">Multi-pass membrane protein</topology>
    </subcellularLocation>
    <subcellularLocation>
        <location evidence="2">Membrane</location>
        <topology evidence="2">Multi-pass membrane protein</topology>
    </subcellularLocation>
</comment>
<dbReference type="GO" id="GO:0005886">
    <property type="term" value="C:plasma membrane"/>
    <property type="evidence" value="ECO:0007669"/>
    <property type="project" value="UniProtKB-SubCell"/>
</dbReference>
<evidence type="ECO:0000256" key="12">
    <source>
        <dbReference type="ARBA" id="ARBA00023136"/>
    </source>
</evidence>
<dbReference type="InterPro" id="IPR034210">
    <property type="entry name" value="CcO_II_C"/>
</dbReference>
<evidence type="ECO:0000256" key="17">
    <source>
        <dbReference type="SAM" id="MobiDB-lite"/>
    </source>
</evidence>
<dbReference type="CDD" id="cd13912">
    <property type="entry name" value="CcO_II_C"/>
    <property type="match status" value="1"/>
</dbReference>
<evidence type="ECO:0000256" key="4">
    <source>
        <dbReference type="ARBA" id="ARBA00022448"/>
    </source>
</evidence>
<dbReference type="InterPro" id="IPR002429">
    <property type="entry name" value="CcO_II-like_C"/>
</dbReference>
<evidence type="ECO:0000256" key="19">
    <source>
        <dbReference type="SAM" id="SignalP"/>
    </source>
</evidence>
<dbReference type="AlphaFoldDB" id="A0A840SXI1"/>
<evidence type="ECO:0000256" key="14">
    <source>
        <dbReference type="ARBA" id="ARBA00047816"/>
    </source>
</evidence>
<dbReference type="FunFam" id="2.60.40.420:FF:000001">
    <property type="entry name" value="Cytochrome c oxidase subunit 2"/>
    <property type="match status" value="1"/>
</dbReference>
<feature type="signal peptide" evidence="19">
    <location>
        <begin position="1"/>
        <end position="22"/>
    </location>
</feature>
<evidence type="ECO:0000256" key="3">
    <source>
        <dbReference type="ARBA" id="ARBA00007866"/>
    </source>
</evidence>
<evidence type="ECO:0000313" key="23">
    <source>
        <dbReference type="Proteomes" id="UP000549457"/>
    </source>
</evidence>
<dbReference type="InterPro" id="IPR001505">
    <property type="entry name" value="Copper_CuA"/>
</dbReference>
<gene>
    <name evidence="22" type="ORF">HNP73_003877</name>
</gene>
<evidence type="ECO:0000256" key="6">
    <source>
        <dbReference type="ARBA" id="ARBA00022692"/>
    </source>
</evidence>
<proteinExistence type="inferred from homology"/>
<organism evidence="22 23">
    <name type="scientific">Amaricoccus macauensis</name>
    <dbReference type="NCBI Taxonomy" id="57001"/>
    <lineage>
        <taxon>Bacteria</taxon>
        <taxon>Pseudomonadati</taxon>
        <taxon>Pseudomonadota</taxon>
        <taxon>Alphaproteobacteria</taxon>
        <taxon>Rhodobacterales</taxon>
        <taxon>Paracoccaceae</taxon>
        <taxon>Amaricoccus</taxon>
    </lineage>
</organism>
<feature type="chain" id="PRO_5032349263" description="Cytochrome c oxidase subunit 2" evidence="19">
    <location>
        <begin position="23"/>
        <end position="352"/>
    </location>
</feature>
<keyword evidence="5 15" id="KW-0679">Respiratory chain</keyword>
<evidence type="ECO:0000256" key="18">
    <source>
        <dbReference type="SAM" id="Phobius"/>
    </source>
</evidence>
<keyword evidence="12 18" id="KW-0472">Membrane</keyword>
<evidence type="ECO:0000256" key="8">
    <source>
        <dbReference type="ARBA" id="ARBA00022967"/>
    </source>
</evidence>
<dbReference type="GO" id="GO:0042773">
    <property type="term" value="P:ATP synthesis coupled electron transport"/>
    <property type="evidence" value="ECO:0007669"/>
    <property type="project" value="TreeGrafter"/>
</dbReference>
<comment type="cofactor">
    <cofactor evidence="1">
        <name>heme</name>
        <dbReference type="ChEBI" id="CHEBI:30413"/>
    </cofactor>
</comment>
<dbReference type="InterPro" id="IPR014222">
    <property type="entry name" value="Cyt_c_oxidase_su2"/>
</dbReference>
<dbReference type="SUPFAM" id="SSF49503">
    <property type="entry name" value="Cupredoxins"/>
    <property type="match status" value="1"/>
</dbReference>
<dbReference type="EC" id="7.1.1.9" evidence="16"/>
<feature type="transmembrane region" description="Helical" evidence="18">
    <location>
        <begin position="62"/>
        <end position="84"/>
    </location>
</feature>
<dbReference type="Proteomes" id="UP000549457">
    <property type="component" value="Unassembled WGS sequence"/>
</dbReference>
<keyword evidence="8" id="KW-1278">Translocase</keyword>
<evidence type="ECO:0000256" key="11">
    <source>
        <dbReference type="ARBA" id="ARBA00023008"/>
    </source>
</evidence>
<dbReference type="PROSITE" id="PS50857">
    <property type="entry name" value="COX2_CUA"/>
    <property type="match status" value="1"/>
</dbReference>
<evidence type="ECO:0000256" key="10">
    <source>
        <dbReference type="ARBA" id="ARBA00022989"/>
    </source>
</evidence>
<dbReference type="GO" id="GO:0016491">
    <property type="term" value="F:oxidoreductase activity"/>
    <property type="evidence" value="ECO:0007669"/>
    <property type="project" value="InterPro"/>
</dbReference>
<dbReference type="PROSITE" id="PS00078">
    <property type="entry name" value="COX2"/>
    <property type="match status" value="1"/>
</dbReference>
<dbReference type="Pfam" id="PF00116">
    <property type="entry name" value="COX2"/>
    <property type="match status" value="1"/>
</dbReference>
<protein>
    <recommendedName>
        <fullName evidence="16">Cytochrome c oxidase subunit 2</fullName>
        <ecNumber evidence="16">7.1.1.9</ecNumber>
    </recommendedName>
</protein>
<dbReference type="GO" id="GO:0005507">
    <property type="term" value="F:copper ion binding"/>
    <property type="evidence" value="ECO:0007669"/>
    <property type="project" value="InterPro"/>
</dbReference>
<evidence type="ECO:0000256" key="13">
    <source>
        <dbReference type="ARBA" id="ARBA00024688"/>
    </source>
</evidence>
<dbReference type="InterPro" id="IPR045187">
    <property type="entry name" value="CcO_II"/>
</dbReference>
<evidence type="ECO:0000256" key="5">
    <source>
        <dbReference type="ARBA" id="ARBA00022660"/>
    </source>
</evidence>
<evidence type="ECO:0000256" key="7">
    <source>
        <dbReference type="ARBA" id="ARBA00022723"/>
    </source>
</evidence>
<keyword evidence="4 15" id="KW-0813">Transport</keyword>
<comment type="function">
    <text evidence="13 16">Subunits I and II form the functional core of the enzyme complex. Electrons originating in cytochrome c are transferred via heme a and Cu(A) to the binuclear center formed by heme a3 and Cu(B).</text>
</comment>
<comment type="catalytic activity">
    <reaction evidence="14 16">
        <text>4 Fe(II)-[cytochrome c] + O2 + 8 H(+)(in) = 4 Fe(III)-[cytochrome c] + 2 H2O + 4 H(+)(out)</text>
        <dbReference type="Rhea" id="RHEA:11436"/>
        <dbReference type="Rhea" id="RHEA-COMP:10350"/>
        <dbReference type="Rhea" id="RHEA-COMP:14399"/>
        <dbReference type="ChEBI" id="CHEBI:15377"/>
        <dbReference type="ChEBI" id="CHEBI:15378"/>
        <dbReference type="ChEBI" id="CHEBI:15379"/>
        <dbReference type="ChEBI" id="CHEBI:29033"/>
        <dbReference type="ChEBI" id="CHEBI:29034"/>
        <dbReference type="EC" id="7.1.1.9"/>
    </reaction>
</comment>
<keyword evidence="7 16" id="KW-0479">Metal-binding</keyword>
<evidence type="ECO:0000256" key="15">
    <source>
        <dbReference type="RuleBase" id="RU000456"/>
    </source>
</evidence>
<dbReference type="SUPFAM" id="SSF81464">
    <property type="entry name" value="Cytochrome c oxidase subunit II-like, transmembrane region"/>
    <property type="match status" value="1"/>
</dbReference>
<keyword evidence="11 16" id="KW-0186">Copper</keyword>
<keyword evidence="9 15" id="KW-0249">Electron transport</keyword>
<feature type="domain" description="Cytochrome oxidase subunit II transmembrane region profile" evidence="21">
    <location>
        <begin position="38"/>
        <end position="133"/>
    </location>
</feature>
<accession>A0A840SXI1</accession>
<dbReference type="PANTHER" id="PTHR22888:SF9">
    <property type="entry name" value="CYTOCHROME C OXIDASE SUBUNIT 2"/>
    <property type="match status" value="1"/>
</dbReference>
<dbReference type="Gene3D" id="1.10.287.90">
    <property type="match status" value="1"/>
</dbReference>
<dbReference type="Gene3D" id="2.60.40.420">
    <property type="entry name" value="Cupredoxins - blue copper proteins"/>
    <property type="match status" value="1"/>
</dbReference>
<keyword evidence="19" id="KW-0732">Signal</keyword>
<comment type="cofactor">
    <cofactor evidence="16">
        <name>Cu cation</name>
        <dbReference type="ChEBI" id="CHEBI:23378"/>
    </cofactor>
    <text evidence="16">Binds a copper A center.</text>
</comment>
<dbReference type="NCBIfam" id="TIGR02866">
    <property type="entry name" value="CoxB"/>
    <property type="match status" value="1"/>
</dbReference>
<dbReference type="PROSITE" id="PS50999">
    <property type="entry name" value="COX2_TM"/>
    <property type="match status" value="1"/>
</dbReference>
<evidence type="ECO:0000256" key="9">
    <source>
        <dbReference type="ARBA" id="ARBA00022982"/>
    </source>
</evidence>
<name>A0A840SXI1_9RHOB</name>
<evidence type="ECO:0000313" key="22">
    <source>
        <dbReference type="EMBL" id="MBB5223923.1"/>
    </source>
</evidence>
<dbReference type="EMBL" id="JACHFM010000004">
    <property type="protein sequence ID" value="MBB5223923.1"/>
    <property type="molecule type" value="Genomic_DNA"/>
</dbReference>
<evidence type="ECO:0000259" key="21">
    <source>
        <dbReference type="PROSITE" id="PS50999"/>
    </source>
</evidence>
<evidence type="ECO:0000256" key="2">
    <source>
        <dbReference type="ARBA" id="ARBA00004141"/>
    </source>
</evidence>
<keyword evidence="23" id="KW-1185">Reference proteome</keyword>
<dbReference type="RefSeq" id="WP_184153768.1">
    <property type="nucleotide sequence ID" value="NZ_JACHFM010000004.1"/>
</dbReference>
<dbReference type="PRINTS" id="PR01166">
    <property type="entry name" value="CYCOXIDASEII"/>
</dbReference>
<keyword evidence="10 18" id="KW-1133">Transmembrane helix</keyword>
<comment type="caution">
    <text evidence="22">The sequence shown here is derived from an EMBL/GenBank/DDBJ whole genome shotgun (WGS) entry which is preliminary data.</text>
</comment>
<evidence type="ECO:0000259" key="20">
    <source>
        <dbReference type="PROSITE" id="PS50857"/>
    </source>
</evidence>
<dbReference type="GO" id="GO:0004129">
    <property type="term" value="F:cytochrome-c oxidase activity"/>
    <property type="evidence" value="ECO:0007669"/>
    <property type="project" value="UniProtKB-EC"/>
</dbReference>
<feature type="region of interest" description="Disordered" evidence="17">
    <location>
        <begin position="283"/>
        <end position="352"/>
    </location>
</feature>
<keyword evidence="6 15" id="KW-0812">Transmembrane</keyword>
<dbReference type="Pfam" id="PF02790">
    <property type="entry name" value="COX2_TM"/>
    <property type="match status" value="1"/>
</dbReference>